<evidence type="ECO:0000256" key="2">
    <source>
        <dbReference type="ARBA" id="ARBA00004922"/>
    </source>
</evidence>
<keyword evidence="4" id="KW-0808">Transferase</keyword>
<dbReference type="KEGG" id="srho:HH216_11005"/>
<dbReference type="AlphaFoldDB" id="A0A7L5DSF4"/>
<evidence type="ECO:0000313" key="11">
    <source>
        <dbReference type="Proteomes" id="UP000501128"/>
    </source>
</evidence>
<evidence type="ECO:0000256" key="3">
    <source>
        <dbReference type="ARBA" id="ARBA00022676"/>
    </source>
</evidence>
<feature type="transmembrane region" description="Helical" evidence="9">
    <location>
        <begin position="281"/>
        <end position="300"/>
    </location>
</feature>
<evidence type="ECO:0008006" key="12">
    <source>
        <dbReference type="Google" id="ProtNLM"/>
    </source>
</evidence>
<proteinExistence type="predicted"/>
<keyword evidence="6" id="KW-0256">Endoplasmic reticulum</keyword>
<dbReference type="RefSeq" id="WP_169550864.1">
    <property type="nucleotide sequence ID" value="NZ_CP051677.1"/>
</dbReference>
<keyword evidence="3" id="KW-0328">Glycosyltransferase</keyword>
<dbReference type="GO" id="GO:0006488">
    <property type="term" value="P:dolichol-linked oligosaccharide biosynthetic process"/>
    <property type="evidence" value="ECO:0007669"/>
    <property type="project" value="InterPro"/>
</dbReference>
<comment type="pathway">
    <text evidence="2">Protein modification; protein glycosylation.</text>
</comment>
<feature type="transmembrane region" description="Helical" evidence="9">
    <location>
        <begin position="243"/>
        <end position="261"/>
    </location>
</feature>
<evidence type="ECO:0000256" key="8">
    <source>
        <dbReference type="ARBA" id="ARBA00023136"/>
    </source>
</evidence>
<feature type="transmembrane region" description="Helical" evidence="9">
    <location>
        <begin position="331"/>
        <end position="361"/>
    </location>
</feature>
<evidence type="ECO:0000256" key="4">
    <source>
        <dbReference type="ARBA" id="ARBA00022679"/>
    </source>
</evidence>
<dbReference type="GO" id="GO:0106073">
    <property type="term" value="F:dolichyl pyrophosphate Glc2Man9GlcNAc2 alpha-1,2-glucosyltransferase activity"/>
    <property type="evidence" value="ECO:0007669"/>
    <property type="project" value="InterPro"/>
</dbReference>
<evidence type="ECO:0000256" key="6">
    <source>
        <dbReference type="ARBA" id="ARBA00022824"/>
    </source>
</evidence>
<comment type="subcellular location">
    <subcellularLocation>
        <location evidence="1">Endoplasmic reticulum membrane</location>
        <topology evidence="1">Multi-pass membrane protein</topology>
    </subcellularLocation>
</comment>
<organism evidence="10 11">
    <name type="scientific">Spirosoma rhododendri</name>
    <dbReference type="NCBI Taxonomy" id="2728024"/>
    <lineage>
        <taxon>Bacteria</taxon>
        <taxon>Pseudomonadati</taxon>
        <taxon>Bacteroidota</taxon>
        <taxon>Cytophagia</taxon>
        <taxon>Cytophagales</taxon>
        <taxon>Cytophagaceae</taxon>
        <taxon>Spirosoma</taxon>
    </lineage>
</organism>
<evidence type="ECO:0000256" key="1">
    <source>
        <dbReference type="ARBA" id="ARBA00004477"/>
    </source>
</evidence>
<gene>
    <name evidence="10" type="ORF">HH216_11005</name>
</gene>
<feature type="transmembrane region" description="Helical" evidence="9">
    <location>
        <begin position="61"/>
        <end position="77"/>
    </location>
</feature>
<keyword evidence="8 9" id="KW-0472">Membrane</keyword>
<dbReference type="Pfam" id="PF04922">
    <property type="entry name" value="DIE2_ALG10"/>
    <property type="match status" value="1"/>
</dbReference>
<evidence type="ECO:0000256" key="5">
    <source>
        <dbReference type="ARBA" id="ARBA00022692"/>
    </source>
</evidence>
<keyword evidence="5 9" id="KW-0812">Transmembrane</keyword>
<sequence>MKFYQVVALLLIGLAYTAVFIANNYLMNGLYGDEIHFWPTVLLFSHEPIPSAHLLNTYPEVIAPLPFMVGGWVINVFGESLQHLRLLSFTLSFGILTLFLAMSPNAKRFWLAALGLVAFPYYYFCSTLFYTDMTALTFILLGWVAYLKRVHWASCLCFVAAVSSRQYAVVFPLIILCYETLPALFADPRPGTITGLMRQKPYLFFYVLAGLTLAGWLLFWKGLGPAPEIARQKYNGTVYQPSYQPGFVLYAAACLGLYYVLPELLLTRRFQFYALRTQSAASVLGWLVLIGLLVTTFPAVQMNDGFFVVPNLGFFDRHLEMVGISGTTKQILFGGLMFLTVLRFASPVSGLAGWVVLLNLLLMGKAHIAWDKYLMPTVATLWLLTLFDAHWPAAERNMRPSTLIRLVSRRVSREPAPVDE</sequence>
<dbReference type="Proteomes" id="UP000501128">
    <property type="component" value="Chromosome"/>
</dbReference>
<accession>A0A7L5DSF4</accession>
<feature type="transmembrane region" description="Helical" evidence="9">
    <location>
        <begin position="202"/>
        <end position="223"/>
    </location>
</feature>
<dbReference type="InterPro" id="IPR016900">
    <property type="entry name" value="Alg10"/>
</dbReference>
<dbReference type="EMBL" id="CP051677">
    <property type="protein sequence ID" value="QJD78897.1"/>
    <property type="molecule type" value="Genomic_DNA"/>
</dbReference>
<name>A0A7L5DSF4_9BACT</name>
<protein>
    <recommendedName>
        <fullName evidence="12">Glycosyltransferase RgtA/B/C/D-like domain-containing protein</fullName>
    </recommendedName>
</protein>
<evidence type="ECO:0000256" key="9">
    <source>
        <dbReference type="SAM" id="Phobius"/>
    </source>
</evidence>
<reference evidence="10 11" key="1">
    <citation type="submission" date="2020-04" db="EMBL/GenBank/DDBJ databases">
        <title>Genome sequencing of novel species.</title>
        <authorList>
            <person name="Heo J."/>
            <person name="Kim S.-J."/>
            <person name="Kim J.-S."/>
            <person name="Hong S.-B."/>
            <person name="Kwon S.-W."/>
        </authorList>
    </citation>
    <scope>NUCLEOTIDE SEQUENCE [LARGE SCALE GENOMIC DNA]</scope>
    <source>
        <strain evidence="10 11">CJU-R4</strain>
    </source>
</reference>
<keyword evidence="7 9" id="KW-1133">Transmembrane helix</keyword>
<evidence type="ECO:0000256" key="7">
    <source>
        <dbReference type="ARBA" id="ARBA00022989"/>
    </source>
</evidence>
<evidence type="ECO:0000313" key="10">
    <source>
        <dbReference type="EMBL" id="QJD78897.1"/>
    </source>
</evidence>
<keyword evidence="11" id="KW-1185">Reference proteome</keyword>
<feature type="transmembrane region" description="Helical" evidence="9">
    <location>
        <begin position="84"/>
        <end position="103"/>
    </location>
</feature>